<proteinExistence type="predicted"/>
<gene>
    <name evidence="2" type="ORF">HICCMSTLAB_LOCUS1718</name>
</gene>
<sequence length="667" mass="75966">MKRTKALERLEKLTIDLQNFVLSKVDIHTEIKTKTTSVVNALQRIKTLDEDWQATRRLTPRITPEKSSQAVIETEESMDTGADGDGKSIADDKSEGVPKSNKRKDRNSPDPTERRVAKKKDLKPSPLKDATKQNAEKKDAAAWQDLNKFYELGRKDTPVTPRVANRGWRYSLKSGFSSDTKPTFTAYCSADRLVRKIELNGRQIQILKNTAQKANCVPAFVSCIFRHLAALSLVLVLGVGSLGPKAVERWNSQSIFERTTRRISKEAKGLIIIQTEQVVLAKTRSGLPGGAIYRELGDFFHVYTLLFSSLCDKSQIRLFLFSGEIPERGNLFWTRLITFKNSSGELAFEEISRFALTVYKNVYKNALRRGCDYHHNSSSYHQDDNKLYYKIFSVYENSSKVYYYTLFLPENEEQRIGPFPVAEFVSSRHKIPTITDFLNHVVYGLQSLDPHRVPLIDKIETDFSLALLQSCCKVLNVCNLTVYMNKACKDIEKLSRMTVIRICSSHMLNTGRRHFKSLKIQKDELDVAMEAASNLIHCTTVQAAEHVFEVMISINIDKTLLTKEEEEAIEKMPWSTSNYQNSKKTNASKTDNKAVNDSEDRRNYLRHDSESDNDGLSDTSCSSSDDQDDADEETKVTSEKAQQKRNQSEIVYYTTRAESLRFLHCAP</sequence>
<protein>
    <submittedName>
        <fullName evidence="2">Uncharacterized protein</fullName>
    </submittedName>
</protein>
<reference evidence="2" key="1">
    <citation type="submission" date="2021-04" db="EMBL/GenBank/DDBJ databases">
        <authorList>
            <person name="Chebbi M.A.C M."/>
        </authorList>
    </citation>
    <scope>NUCLEOTIDE SEQUENCE</scope>
</reference>
<comment type="caution">
    <text evidence="2">The sequence shown here is derived from an EMBL/GenBank/DDBJ whole genome shotgun (WGS) entry which is preliminary data.</text>
</comment>
<accession>A0A8J2EHD8</accession>
<dbReference type="Proteomes" id="UP000786811">
    <property type="component" value="Unassembled WGS sequence"/>
</dbReference>
<feature type="compositionally biased region" description="Basic and acidic residues" evidence="1">
    <location>
        <begin position="106"/>
        <end position="115"/>
    </location>
</feature>
<name>A0A8J2EHD8_COTCN</name>
<evidence type="ECO:0000256" key="1">
    <source>
        <dbReference type="SAM" id="MobiDB-lite"/>
    </source>
</evidence>
<evidence type="ECO:0000313" key="3">
    <source>
        <dbReference type="Proteomes" id="UP000786811"/>
    </source>
</evidence>
<feature type="compositionally biased region" description="Low complexity" evidence="1">
    <location>
        <begin position="614"/>
        <end position="624"/>
    </location>
</feature>
<feature type="region of interest" description="Disordered" evidence="1">
    <location>
        <begin position="572"/>
        <end position="649"/>
    </location>
</feature>
<feature type="compositionally biased region" description="Basic and acidic residues" evidence="1">
    <location>
        <begin position="129"/>
        <end position="139"/>
    </location>
</feature>
<feature type="compositionally biased region" description="Basic and acidic residues" evidence="1">
    <location>
        <begin position="633"/>
        <end position="642"/>
    </location>
</feature>
<feature type="compositionally biased region" description="Basic and acidic residues" evidence="1">
    <location>
        <begin position="84"/>
        <end position="96"/>
    </location>
</feature>
<organism evidence="2 3">
    <name type="scientific">Cotesia congregata</name>
    <name type="common">Parasitoid wasp</name>
    <name type="synonym">Apanteles congregatus</name>
    <dbReference type="NCBI Taxonomy" id="51543"/>
    <lineage>
        <taxon>Eukaryota</taxon>
        <taxon>Metazoa</taxon>
        <taxon>Ecdysozoa</taxon>
        <taxon>Arthropoda</taxon>
        <taxon>Hexapoda</taxon>
        <taxon>Insecta</taxon>
        <taxon>Pterygota</taxon>
        <taxon>Neoptera</taxon>
        <taxon>Endopterygota</taxon>
        <taxon>Hymenoptera</taxon>
        <taxon>Apocrita</taxon>
        <taxon>Ichneumonoidea</taxon>
        <taxon>Braconidae</taxon>
        <taxon>Microgastrinae</taxon>
        <taxon>Cotesia</taxon>
    </lineage>
</organism>
<evidence type="ECO:0000313" key="2">
    <source>
        <dbReference type="EMBL" id="CAG5075564.1"/>
    </source>
</evidence>
<feature type="compositionally biased region" description="Polar residues" evidence="1">
    <location>
        <begin position="574"/>
        <end position="589"/>
    </location>
</feature>
<dbReference type="EMBL" id="CAJNRD030001116">
    <property type="protein sequence ID" value="CAG5075564.1"/>
    <property type="molecule type" value="Genomic_DNA"/>
</dbReference>
<feature type="region of interest" description="Disordered" evidence="1">
    <location>
        <begin position="56"/>
        <end position="139"/>
    </location>
</feature>
<feature type="compositionally biased region" description="Basic and acidic residues" evidence="1">
    <location>
        <begin position="590"/>
        <end position="610"/>
    </location>
</feature>
<dbReference type="AlphaFoldDB" id="A0A8J2EHD8"/>
<keyword evidence="3" id="KW-1185">Reference proteome</keyword>